<evidence type="ECO:0000313" key="1">
    <source>
        <dbReference type="EMBL" id="GMG98508.1"/>
    </source>
</evidence>
<name>A0AAD3P666_NEPGR</name>
<accession>A0AAD3P666</accession>
<keyword evidence="2" id="KW-1185">Reference proteome</keyword>
<gene>
    <name evidence="1" type="ORF">Nepgr_000348</name>
</gene>
<comment type="caution">
    <text evidence="1">The sequence shown here is derived from an EMBL/GenBank/DDBJ whole genome shotgun (WGS) entry which is preliminary data.</text>
</comment>
<dbReference type="AlphaFoldDB" id="A0AAD3P666"/>
<protein>
    <submittedName>
        <fullName evidence="1">Uncharacterized protein</fullName>
    </submittedName>
</protein>
<reference evidence="1" key="1">
    <citation type="submission" date="2023-05" db="EMBL/GenBank/DDBJ databases">
        <title>Nepenthes gracilis genome sequencing.</title>
        <authorList>
            <person name="Fukushima K."/>
        </authorList>
    </citation>
    <scope>NUCLEOTIDE SEQUENCE</scope>
    <source>
        <strain evidence="1">SING2019-196</strain>
    </source>
</reference>
<dbReference type="EMBL" id="BSYO01000001">
    <property type="protein sequence ID" value="GMG98508.1"/>
    <property type="molecule type" value="Genomic_DNA"/>
</dbReference>
<sequence length="417" mass="45112">MVNQLALKLKWFLPQTIRLLNHVLPKLKGFYIPKVPILPPPSRFHIRVEGRVNVELPSKIRLYPGQNSEVGLESCVEDEKYKVEQEDLHNSSSQEDAPTHRSNAGSIVNSVLQVDAEEPCQLVGSDIHAQAANNWRRNLSSNYESDIGVPNSDVLPESYSADSQKLEASEAVSMVQAALILSVGLISSSVDRHVADSKLEYHAESAKLQCPAGSIPMDKSKEREVVVAHNVDIAINGDLDSVVLPLNAVRVGVEHLGIPIKNNQTQIGSSYLGVAVDHHGEDQGSCSNIGKLTRNIKEFRKKLGASRPGVFEDSYNPGQSLIDGSGSVRNCSKLIGVSVINDCLLQNDNPASALISEEHLVDDVGISGSKGFGTETPSPLPVDGDWGGNVGIALRRGDLKTSKLILHQYASSFTIDL</sequence>
<organism evidence="1 2">
    <name type="scientific">Nepenthes gracilis</name>
    <name type="common">Slender pitcher plant</name>
    <dbReference type="NCBI Taxonomy" id="150966"/>
    <lineage>
        <taxon>Eukaryota</taxon>
        <taxon>Viridiplantae</taxon>
        <taxon>Streptophyta</taxon>
        <taxon>Embryophyta</taxon>
        <taxon>Tracheophyta</taxon>
        <taxon>Spermatophyta</taxon>
        <taxon>Magnoliopsida</taxon>
        <taxon>eudicotyledons</taxon>
        <taxon>Gunneridae</taxon>
        <taxon>Pentapetalae</taxon>
        <taxon>Caryophyllales</taxon>
        <taxon>Nepenthaceae</taxon>
        <taxon>Nepenthes</taxon>
    </lineage>
</organism>
<evidence type="ECO:0000313" key="2">
    <source>
        <dbReference type="Proteomes" id="UP001279734"/>
    </source>
</evidence>
<dbReference type="Proteomes" id="UP001279734">
    <property type="component" value="Unassembled WGS sequence"/>
</dbReference>
<proteinExistence type="predicted"/>